<dbReference type="RefSeq" id="WP_286678075.1">
    <property type="nucleotide sequence ID" value="NZ_MNXI01000056.1"/>
</dbReference>
<evidence type="ECO:0000259" key="1">
    <source>
        <dbReference type="Pfam" id="PF04073"/>
    </source>
</evidence>
<dbReference type="SUPFAM" id="SSF55826">
    <property type="entry name" value="YbaK/ProRS associated domain"/>
    <property type="match status" value="1"/>
</dbReference>
<dbReference type="AlphaFoldDB" id="A0A2M7T6M4"/>
<protein>
    <recommendedName>
        <fullName evidence="1">YbaK/aminoacyl-tRNA synthetase-associated domain-containing protein</fullName>
    </recommendedName>
</protein>
<dbReference type="InterPro" id="IPR007214">
    <property type="entry name" value="YbaK/aa-tRNA-synth-assoc-dom"/>
</dbReference>
<comment type="caution">
    <text evidence="2">The sequence shown here is derived from an EMBL/GenBank/DDBJ whole genome shotgun (WGS) entry which is preliminary data.</text>
</comment>
<dbReference type="PANTHER" id="PTHR30411">
    <property type="entry name" value="CYTOPLASMIC PROTEIN"/>
    <property type="match status" value="1"/>
</dbReference>
<reference evidence="3" key="1">
    <citation type="submission" date="2017-09" db="EMBL/GenBank/DDBJ databases">
        <title>Depth-based differentiation of microbial function through sediment-hosted aquifers and enrichment of novel symbionts in the deep terrestrial subsurface.</title>
        <authorList>
            <person name="Probst A.J."/>
            <person name="Ladd B."/>
            <person name="Jarett J.K."/>
            <person name="Geller-Mcgrath D.E."/>
            <person name="Sieber C.M.K."/>
            <person name="Emerson J.B."/>
            <person name="Anantharaman K."/>
            <person name="Thomas B.C."/>
            <person name="Malmstrom R."/>
            <person name="Stieglmeier M."/>
            <person name="Klingl A."/>
            <person name="Woyke T."/>
            <person name="Ryan C.M."/>
            <person name="Banfield J.F."/>
        </authorList>
    </citation>
    <scope>NUCLEOTIDE SEQUENCE [LARGE SCALE GENOMIC DNA]</scope>
</reference>
<organism evidence="2 3">
    <name type="scientific">Candidatus Aquicultor secundus</name>
    <dbReference type="NCBI Taxonomy" id="1973895"/>
    <lineage>
        <taxon>Bacteria</taxon>
        <taxon>Bacillati</taxon>
        <taxon>Actinomycetota</taxon>
        <taxon>Candidatus Aquicultoria</taxon>
        <taxon>Candidatus Aquicultorales</taxon>
        <taxon>Candidatus Aquicultoraceae</taxon>
        <taxon>Candidatus Aquicultor</taxon>
    </lineage>
</organism>
<evidence type="ECO:0000313" key="3">
    <source>
        <dbReference type="Proteomes" id="UP000230956"/>
    </source>
</evidence>
<dbReference type="Gene3D" id="3.90.960.10">
    <property type="entry name" value="YbaK/aminoacyl-tRNA synthetase-associated domain"/>
    <property type="match status" value="1"/>
</dbReference>
<dbReference type="PANTHER" id="PTHR30411:SF1">
    <property type="entry name" value="CYTOPLASMIC PROTEIN"/>
    <property type="match status" value="1"/>
</dbReference>
<dbReference type="Proteomes" id="UP000230956">
    <property type="component" value="Unassembled WGS sequence"/>
</dbReference>
<dbReference type="InterPro" id="IPR036754">
    <property type="entry name" value="YbaK/aa-tRNA-synt-asso_dom_sf"/>
</dbReference>
<accession>A0A2M7T6M4</accession>
<gene>
    <name evidence="2" type="ORF">COY37_08460</name>
</gene>
<evidence type="ECO:0000313" key="2">
    <source>
        <dbReference type="EMBL" id="PIZ36479.1"/>
    </source>
</evidence>
<dbReference type="GO" id="GO:0002161">
    <property type="term" value="F:aminoacyl-tRNA deacylase activity"/>
    <property type="evidence" value="ECO:0007669"/>
    <property type="project" value="InterPro"/>
</dbReference>
<dbReference type="EMBL" id="PFNG01000202">
    <property type="protein sequence ID" value="PIZ36479.1"/>
    <property type="molecule type" value="Genomic_DNA"/>
</dbReference>
<dbReference type="CDD" id="cd04332">
    <property type="entry name" value="YbaK_like"/>
    <property type="match status" value="1"/>
</dbReference>
<proteinExistence type="predicted"/>
<name>A0A2M7T6M4_9ACTN</name>
<dbReference type="Pfam" id="PF04073">
    <property type="entry name" value="tRNA_edit"/>
    <property type="match status" value="1"/>
</dbReference>
<feature type="domain" description="YbaK/aminoacyl-tRNA synthetase-associated" evidence="1">
    <location>
        <begin position="26"/>
        <end position="142"/>
    </location>
</feature>
<sequence>MRTSIDLHNYLQSLEVPHEISLVEMPARTAAMAAASLGLDQSEIGKTLIVEADGNPLVVMIPGSRRLDVRKLKAITGASRIKLVEPQDAVSLTGYILGSIPPLAHANEMPVYIDLRLLSIPIIYTCGGQTNAVLKIKPTDLISAGNAQIVDIADDGRV</sequence>